<dbReference type="PANTHER" id="PTHR19241">
    <property type="entry name" value="ATP-BINDING CASSETTE TRANSPORTER"/>
    <property type="match status" value="1"/>
</dbReference>
<dbReference type="GO" id="GO:0005524">
    <property type="term" value="F:ATP binding"/>
    <property type="evidence" value="ECO:0007669"/>
    <property type="project" value="UniProtKB-KW"/>
</dbReference>
<feature type="transmembrane region" description="Helical" evidence="10">
    <location>
        <begin position="1118"/>
        <end position="1135"/>
    </location>
</feature>
<dbReference type="InterPro" id="IPR013525">
    <property type="entry name" value="ABC2_TM"/>
</dbReference>
<dbReference type="Proteomes" id="UP000693738">
    <property type="component" value="Unassembled WGS sequence"/>
</dbReference>
<evidence type="ECO:0000256" key="4">
    <source>
        <dbReference type="ARBA" id="ARBA00022692"/>
    </source>
</evidence>
<dbReference type="GO" id="GO:0016887">
    <property type="term" value="F:ATP hydrolysis activity"/>
    <property type="evidence" value="ECO:0007669"/>
    <property type="project" value="InterPro"/>
</dbReference>
<keyword evidence="5" id="KW-0547">Nucleotide-binding</keyword>
<evidence type="ECO:0000313" key="12">
    <source>
        <dbReference type="EMBL" id="CAG7554586.1"/>
    </source>
</evidence>
<feature type="transmembrane region" description="Helical" evidence="10">
    <location>
        <begin position="546"/>
        <end position="569"/>
    </location>
</feature>
<organism evidence="12 13">
    <name type="scientific">Fusarium equiseti</name>
    <name type="common">Fusarium scirpi</name>
    <dbReference type="NCBI Taxonomy" id="61235"/>
    <lineage>
        <taxon>Eukaryota</taxon>
        <taxon>Fungi</taxon>
        <taxon>Dikarya</taxon>
        <taxon>Ascomycota</taxon>
        <taxon>Pezizomycotina</taxon>
        <taxon>Sordariomycetes</taxon>
        <taxon>Hypocreomycetidae</taxon>
        <taxon>Hypocreales</taxon>
        <taxon>Nectriaceae</taxon>
        <taxon>Fusarium</taxon>
        <taxon>Fusarium incarnatum-equiseti species complex</taxon>
    </lineage>
</organism>
<proteinExistence type="inferred from homology"/>
<feature type="transmembrane region" description="Helical" evidence="10">
    <location>
        <begin position="1147"/>
        <end position="1168"/>
    </location>
</feature>
<dbReference type="PROSITE" id="PS00211">
    <property type="entry name" value="ABC_TRANSPORTER_1"/>
    <property type="match status" value="1"/>
</dbReference>
<dbReference type="Pfam" id="PF00005">
    <property type="entry name" value="ABC_tran"/>
    <property type="match status" value="2"/>
</dbReference>
<feature type="transmembrane region" description="Helical" evidence="10">
    <location>
        <begin position="1380"/>
        <end position="1398"/>
    </location>
</feature>
<dbReference type="InterPro" id="IPR003439">
    <property type="entry name" value="ABC_transporter-like_ATP-bd"/>
</dbReference>
<dbReference type="SMART" id="SM00382">
    <property type="entry name" value="AAA"/>
    <property type="match status" value="2"/>
</dbReference>
<dbReference type="PROSITE" id="PS50893">
    <property type="entry name" value="ABC_TRANSPORTER_2"/>
    <property type="match status" value="2"/>
</dbReference>
<dbReference type="InterPro" id="IPR017871">
    <property type="entry name" value="ABC_transporter-like_CS"/>
</dbReference>
<keyword evidence="8 10" id="KW-0472">Membrane</keyword>
<keyword evidence="4 10" id="KW-0812">Transmembrane</keyword>
<dbReference type="Pfam" id="PF19055">
    <property type="entry name" value="ABC2_membrane_7"/>
    <property type="match status" value="1"/>
</dbReference>
<keyword evidence="7 10" id="KW-1133">Transmembrane helix</keyword>
<dbReference type="Pfam" id="PF06422">
    <property type="entry name" value="PDR_CDR"/>
    <property type="match status" value="1"/>
</dbReference>
<feature type="transmembrane region" description="Helical" evidence="10">
    <location>
        <begin position="581"/>
        <end position="602"/>
    </location>
</feature>
<feature type="domain" description="ABC transporter" evidence="11">
    <location>
        <begin position="67"/>
        <end position="326"/>
    </location>
</feature>
<feature type="region of interest" description="Disordered" evidence="9">
    <location>
        <begin position="718"/>
        <end position="745"/>
    </location>
</feature>
<feature type="domain" description="ABC transporter" evidence="11">
    <location>
        <begin position="774"/>
        <end position="1018"/>
    </location>
</feature>
<dbReference type="InterPro" id="IPR010929">
    <property type="entry name" value="PDR_CDR_ABC"/>
</dbReference>
<dbReference type="InterPro" id="IPR034003">
    <property type="entry name" value="ABCG_PDR_2"/>
</dbReference>
<dbReference type="CDD" id="cd03233">
    <property type="entry name" value="ABCG_PDR_domain1"/>
    <property type="match status" value="1"/>
</dbReference>
<dbReference type="Pfam" id="PF01061">
    <property type="entry name" value="ABC2_membrane"/>
    <property type="match status" value="2"/>
</dbReference>
<reference evidence="12" key="1">
    <citation type="submission" date="2021-05" db="EMBL/GenBank/DDBJ databases">
        <authorList>
            <person name="Khan N."/>
        </authorList>
    </citation>
    <scope>NUCLEOTIDE SEQUENCE</scope>
</reference>
<dbReference type="EMBL" id="CAJSTJ010000018">
    <property type="protein sequence ID" value="CAG7554586.1"/>
    <property type="molecule type" value="Genomic_DNA"/>
</dbReference>
<accession>A0A8J2N630</accession>
<name>A0A8J2N630_FUSEQ</name>
<evidence type="ECO:0000256" key="10">
    <source>
        <dbReference type="SAM" id="Phobius"/>
    </source>
</evidence>
<evidence type="ECO:0000256" key="9">
    <source>
        <dbReference type="SAM" id="MobiDB-lite"/>
    </source>
</evidence>
<feature type="transmembrane region" description="Helical" evidence="10">
    <location>
        <begin position="1189"/>
        <end position="1215"/>
    </location>
</feature>
<feature type="transmembrane region" description="Helical" evidence="10">
    <location>
        <begin position="1227"/>
        <end position="1250"/>
    </location>
</feature>
<evidence type="ECO:0000313" key="13">
    <source>
        <dbReference type="Proteomes" id="UP000693738"/>
    </source>
</evidence>
<dbReference type="CDD" id="cd03232">
    <property type="entry name" value="ABCG_PDR_domain2"/>
    <property type="match status" value="1"/>
</dbReference>
<evidence type="ECO:0000256" key="1">
    <source>
        <dbReference type="ARBA" id="ARBA00004141"/>
    </source>
</evidence>
<protein>
    <recommendedName>
        <fullName evidence="11">ABC transporter domain-containing protein</fullName>
    </recommendedName>
</protein>
<dbReference type="GO" id="GO:0140359">
    <property type="term" value="F:ABC-type transporter activity"/>
    <property type="evidence" value="ECO:0007669"/>
    <property type="project" value="InterPro"/>
</dbReference>
<evidence type="ECO:0000256" key="3">
    <source>
        <dbReference type="ARBA" id="ARBA00022448"/>
    </source>
</evidence>
<comment type="caution">
    <text evidence="12">The sequence shown here is derived from an EMBL/GenBank/DDBJ whole genome shotgun (WGS) entry which is preliminary data.</text>
</comment>
<dbReference type="GO" id="GO:0016020">
    <property type="term" value="C:membrane"/>
    <property type="evidence" value="ECO:0007669"/>
    <property type="project" value="UniProtKB-SubCell"/>
</dbReference>
<dbReference type="InterPro" id="IPR043926">
    <property type="entry name" value="ABCG_dom"/>
</dbReference>
<evidence type="ECO:0000256" key="2">
    <source>
        <dbReference type="ARBA" id="ARBA00006012"/>
    </source>
</evidence>
<comment type="subcellular location">
    <subcellularLocation>
        <location evidence="1">Membrane</location>
        <topology evidence="1">Multi-pass membrane protein</topology>
    </subcellularLocation>
</comment>
<evidence type="ECO:0000256" key="6">
    <source>
        <dbReference type="ARBA" id="ARBA00022840"/>
    </source>
</evidence>
<evidence type="ECO:0000259" key="11">
    <source>
        <dbReference type="PROSITE" id="PS50893"/>
    </source>
</evidence>
<keyword evidence="3" id="KW-0813">Transport</keyword>
<sequence>MEYDTTTSQEGTRVPSLIEPPTVAGKLLERCSQEKEAGLGRRELGLTWTGLTVNVDESKALVNENVLSKLNVFEHIKHLRHRPASRTILESSHGCVKPGEMLLVLGRPGSGCTTLLKILANRRSGYRQVQGNVNYGCLTSEESAYYDGQIIMNGEDEVFYPSLTVSQTLDFALRTKLPYRRPHTSDPTATSANFYTSSFKEFLLETLGISHTADTRVGNAFLRGVSGGERKRVSVLECLVSRASIFCWDNSTRGLDASSALDWAKSMRAMADANGHTMVATLYQASNDILDQFDKVLVLDEGKQIFYGPRDQARKFVESQGFICQPGANVADFLTGVTVPSERRIRPGYEASFPRDAASMRDIYDVSPLAQVMASEYNYPQLESTRQRTHEFQISVADEKKSSKSKFTAPFARQVHACLIREFQIIAGDKATFAMQHGSTLIQALIAGSLFYDAPSDSSGLFLKAGALNWSVLYQCLVAMSHVVGSFSGRPVVQKHASFAYIHPAAICISQALADIPITFLQVTIWSLIIYFMVGLKVTGGAFFTYFVFLFVTATCFNALFRAVGACFVQFDGASKVSGYAVAAMAMYSGYQIPVTMMHPWFGWLYWLNPLGYGFEALMANEFSSQHIDCVGSNLIPHGAEYQETNVGHQSCAGVGGSEKGAVSLSGNAYLDSLSYNGAHIWRNFGILIAWWLFYVVVAMLATVRWTRLGSAAANTLTPREKVKSSSTRSTQNDEEVPRAEKAPLSENYTEPVLQLEDCSTALSGDIIPNTSIMAWSQLSYTVTTPSGPRTLLQKINGWAKPGTLTALMGSSGAGKTTLLDVLAQRKTHGTINGKILIDGHPLPLSFQRSTGYCEQLDVHEPYTTVREALEFSALLRQPYNLPREDKLKYVDTIMDLLELNSISDKLIGSPGSAHGLNVEQLKRVTIGVELVAKPKHLIFLDEPTSGLDGQSAYKIIGLLRKLADAGQTVVVTVHQPSAQLFYQFDRLLLLAKGGKTVYFDEIGPEAQNVKDYFAKNGCPCPPSSNPAEHMIDVVTGHISDRDWHEAWLKSTNCSQATKEMAAIIQSSGATSNKTTETCIDQDSHMEYATPLSYQIRVVLNRTNIALYRNTPYIYNKVVLHIGLALFNGFTYWMIGDTVADLQMRLFTIFVWMFVASGVINQLQPLFIERRDIYDAREKKSRIYSWKALVTALIISELPYLILCGVLYFVCWYYTVGFSADSRYAGGAFFLVLIYEFLYTGIGQFIAAYAPNAVFAALVNPLLVGVLISFCGILVPYSQITAFWKYWLYYLNPTTYLVGGMLIFTVGNAPVNCAEEELAVFDAPDNSTCGEYLRSYLSESGAVLLNPDASTECRVCMYTQGSDYLQTLNLNGYGEGWRDVGIVCLFICSSYGLVYLLMKLRTKSSKKAE</sequence>
<evidence type="ECO:0000256" key="5">
    <source>
        <dbReference type="ARBA" id="ARBA00022741"/>
    </source>
</evidence>
<dbReference type="FunFam" id="3.40.50.300:FF:000054">
    <property type="entry name" value="ABC multidrug transporter atrF"/>
    <property type="match status" value="1"/>
</dbReference>
<comment type="similarity">
    <text evidence="2">Belongs to the ABC transporter superfamily. ABCG family. PDR (TC 3.A.1.205) subfamily.</text>
</comment>
<evidence type="ECO:0000256" key="8">
    <source>
        <dbReference type="ARBA" id="ARBA00023136"/>
    </source>
</evidence>
<dbReference type="InterPro" id="IPR034001">
    <property type="entry name" value="ABCG_PDR_1"/>
</dbReference>
<dbReference type="InterPro" id="IPR003593">
    <property type="entry name" value="AAA+_ATPase"/>
</dbReference>
<keyword evidence="6" id="KW-0067">ATP-binding</keyword>
<feature type="transmembrane region" description="Helical" evidence="10">
    <location>
        <begin position="1262"/>
        <end position="1284"/>
    </location>
</feature>
<evidence type="ECO:0000256" key="7">
    <source>
        <dbReference type="ARBA" id="ARBA00022989"/>
    </source>
</evidence>
<feature type="transmembrane region" description="Helical" evidence="10">
    <location>
        <begin position="681"/>
        <end position="702"/>
    </location>
</feature>
<gene>
    <name evidence="12" type="ORF">FEQUK3_LOCUS294</name>
</gene>